<feature type="region of interest" description="Disordered" evidence="7">
    <location>
        <begin position="498"/>
        <end position="517"/>
    </location>
</feature>
<evidence type="ECO:0000256" key="2">
    <source>
        <dbReference type="ARBA" id="ARBA00022741"/>
    </source>
</evidence>
<dbReference type="GO" id="GO:0005524">
    <property type="term" value="F:ATP binding"/>
    <property type="evidence" value="ECO:0007669"/>
    <property type="project" value="UniProtKB-KW"/>
</dbReference>
<gene>
    <name evidence="8" type="ORF">CLV29_2605</name>
</gene>
<evidence type="ECO:0000256" key="6">
    <source>
        <dbReference type="RuleBase" id="RU003322"/>
    </source>
</evidence>
<dbReference type="AlphaFoldDB" id="A0A4R7J1Z4"/>
<evidence type="ECO:0000256" key="4">
    <source>
        <dbReference type="ARBA" id="ARBA00023016"/>
    </source>
</evidence>
<comment type="similarity">
    <text evidence="1 6">Belongs to the heat shock protein 70 family.</text>
</comment>
<keyword evidence="3 6" id="KW-0067">ATP-binding</keyword>
<dbReference type="PROSITE" id="PS00329">
    <property type="entry name" value="HSP70_2"/>
    <property type="match status" value="1"/>
</dbReference>
<dbReference type="SUPFAM" id="SSF53067">
    <property type="entry name" value="Actin-like ATPase domain"/>
    <property type="match status" value="2"/>
</dbReference>
<dbReference type="InterPro" id="IPR013126">
    <property type="entry name" value="Hsp_70_fam"/>
</dbReference>
<dbReference type="Pfam" id="PF00012">
    <property type="entry name" value="HSP70"/>
    <property type="match status" value="1"/>
</dbReference>
<organism evidence="8 9">
    <name type="scientific">Naumannella halotolerans</name>
    <dbReference type="NCBI Taxonomy" id="993414"/>
    <lineage>
        <taxon>Bacteria</taxon>
        <taxon>Bacillati</taxon>
        <taxon>Actinomycetota</taxon>
        <taxon>Actinomycetes</taxon>
        <taxon>Propionibacteriales</taxon>
        <taxon>Propionibacteriaceae</taxon>
        <taxon>Naumannella</taxon>
    </lineage>
</organism>
<dbReference type="PANTHER" id="PTHR19375">
    <property type="entry name" value="HEAT SHOCK PROTEIN 70KDA"/>
    <property type="match status" value="1"/>
</dbReference>
<name>A0A4R7J1Z4_9ACTN</name>
<dbReference type="GO" id="GO:0140662">
    <property type="term" value="F:ATP-dependent protein folding chaperone"/>
    <property type="evidence" value="ECO:0007669"/>
    <property type="project" value="InterPro"/>
</dbReference>
<proteinExistence type="inferred from homology"/>
<dbReference type="Gene3D" id="3.30.420.40">
    <property type="match status" value="2"/>
</dbReference>
<dbReference type="PRINTS" id="PR00301">
    <property type="entry name" value="HEATSHOCK70"/>
</dbReference>
<evidence type="ECO:0000256" key="5">
    <source>
        <dbReference type="ARBA" id="ARBA00023186"/>
    </source>
</evidence>
<evidence type="ECO:0000256" key="1">
    <source>
        <dbReference type="ARBA" id="ARBA00007381"/>
    </source>
</evidence>
<evidence type="ECO:0000313" key="9">
    <source>
        <dbReference type="Proteomes" id="UP000295371"/>
    </source>
</evidence>
<dbReference type="InterPro" id="IPR043129">
    <property type="entry name" value="ATPase_NBD"/>
</dbReference>
<reference evidence="8 9" key="1">
    <citation type="submission" date="2019-03" db="EMBL/GenBank/DDBJ databases">
        <title>Genomic Encyclopedia of Archaeal and Bacterial Type Strains, Phase II (KMG-II): from individual species to whole genera.</title>
        <authorList>
            <person name="Goeker M."/>
        </authorList>
    </citation>
    <scope>NUCLEOTIDE SEQUENCE [LARGE SCALE GENOMIC DNA]</scope>
    <source>
        <strain evidence="8 9">DSM 24323</strain>
    </source>
</reference>
<keyword evidence="9" id="KW-1185">Reference proteome</keyword>
<comment type="caution">
    <text evidence="8">The sequence shown here is derived from an EMBL/GenBank/DDBJ whole genome shotgun (WGS) entry which is preliminary data.</text>
</comment>
<protein>
    <submittedName>
        <fullName evidence="8">Hsp70 protein</fullName>
    </submittedName>
</protein>
<keyword evidence="4" id="KW-0346">Stress response</keyword>
<evidence type="ECO:0000256" key="3">
    <source>
        <dbReference type="ARBA" id="ARBA00022840"/>
    </source>
</evidence>
<accession>A0A4R7J1Z4</accession>
<feature type="compositionally biased region" description="Basic and acidic residues" evidence="7">
    <location>
        <begin position="498"/>
        <end position="508"/>
    </location>
</feature>
<dbReference type="Proteomes" id="UP000295371">
    <property type="component" value="Unassembled WGS sequence"/>
</dbReference>
<keyword evidence="2 6" id="KW-0547">Nucleotide-binding</keyword>
<evidence type="ECO:0000256" key="7">
    <source>
        <dbReference type="SAM" id="MobiDB-lite"/>
    </source>
</evidence>
<dbReference type="Gene3D" id="3.90.640.10">
    <property type="entry name" value="Actin, Chain A, domain 4"/>
    <property type="match status" value="1"/>
</dbReference>
<evidence type="ECO:0000313" key="8">
    <source>
        <dbReference type="EMBL" id="TDT31191.1"/>
    </source>
</evidence>
<dbReference type="InterPro" id="IPR018181">
    <property type="entry name" value="Heat_shock_70_CS"/>
</dbReference>
<dbReference type="PROSITE" id="PS01036">
    <property type="entry name" value="HSP70_3"/>
    <property type="match status" value="1"/>
</dbReference>
<dbReference type="EMBL" id="SOAW01000002">
    <property type="protein sequence ID" value="TDT31191.1"/>
    <property type="molecule type" value="Genomic_DNA"/>
</dbReference>
<keyword evidence="5" id="KW-0143">Chaperone</keyword>
<sequence>MPGPWIRTDRGVSGAQRSGELAVHRTGVLLASEPDGNPLPTSQLTQEIEMRLGIDFGTTRTVVAWADRGNYPVVEFDDAFGDAVDHLPTVAAWTEHGPVFGFAALAAARTGAPQVRSFKRLLTDPELGFDSEVAFGHRRIRLVELITGFAAVLNRSLRVSSSLSPIEESEPLQVMLGVPAQASTAQRMITLEALTRAGFTVEGMINEPSAAAFEYSHRYPRTLTSRRSDVIVFDLGGGTFDASLVRVEGRDHRILASVGDPRLGGDDFDQVLAGLAAEAGGTQVGPGSEAELLDDARAAKEQIAPQTKRVTLEVAEQPVTVAVDDFYRAAGPLVERAVQVMEPLLGGSGPVSTEETELAGIYLVGGASGLPLVPRTLRERFGRRVHRSPHASGSTAIGLAIAADPDSGYRLFDKLTRGIGVFREAEGGKAIAFDLVVAGSTELPEPGDELVITRRYRAAHDLGHFRFVEVAGVDGAGEPVGDLSPLAELTVPFDPRLRDGRDLAEHQPSRTSGGPQVEERYRIDANRVVEIRVTDLDTGYHVEAVLGGTGAPSSVPRPA</sequence>